<proteinExistence type="predicted"/>
<evidence type="ECO:0000256" key="2">
    <source>
        <dbReference type="ARBA" id="ARBA00023130"/>
    </source>
</evidence>
<keyword evidence="2" id="KW-1064">Adaptive immunity</keyword>
<dbReference type="GeneTree" id="ENSGT01050000244936"/>
<dbReference type="PANTHER" id="PTHR23266">
    <property type="entry name" value="IMMUNOGLOBULIN HEAVY CHAIN"/>
    <property type="match status" value="1"/>
</dbReference>
<dbReference type="SUPFAM" id="SSF48726">
    <property type="entry name" value="Immunoglobulin"/>
    <property type="match status" value="1"/>
</dbReference>
<dbReference type="SMART" id="SM00406">
    <property type="entry name" value="IGv"/>
    <property type="match status" value="1"/>
</dbReference>
<organism evidence="5 6">
    <name type="scientific">Myotis lucifugus</name>
    <name type="common">Little brown bat</name>
    <dbReference type="NCBI Taxonomy" id="59463"/>
    <lineage>
        <taxon>Eukaryota</taxon>
        <taxon>Metazoa</taxon>
        <taxon>Chordata</taxon>
        <taxon>Craniata</taxon>
        <taxon>Vertebrata</taxon>
        <taxon>Euteleostomi</taxon>
        <taxon>Mammalia</taxon>
        <taxon>Eutheria</taxon>
        <taxon>Laurasiatheria</taxon>
        <taxon>Chiroptera</taxon>
        <taxon>Yangochiroptera</taxon>
        <taxon>Vespertilionidae</taxon>
        <taxon>Myotis</taxon>
    </lineage>
</organism>
<dbReference type="Gene3D" id="2.60.40.10">
    <property type="entry name" value="Immunoglobulins"/>
    <property type="match status" value="1"/>
</dbReference>
<dbReference type="InParanoid" id="G1Q1T5"/>
<keyword evidence="3" id="KW-1280">Immunoglobulin</keyword>
<keyword evidence="1" id="KW-0391">Immunity</keyword>
<dbReference type="InterPro" id="IPR036179">
    <property type="entry name" value="Ig-like_dom_sf"/>
</dbReference>
<dbReference type="InterPro" id="IPR007110">
    <property type="entry name" value="Ig-like_dom"/>
</dbReference>
<evidence type="ECO:0000256" key="1">
    <source>
        <dbReference type="ARBA" id="ARBA00022859"/>
    </source>
</evidence>
<protein>
    <recommendedName>
        <fullName evidence="4">Ig-like domain-containing protein</fullName>
    </recommendedName>
</protein>
<sequence length="113" mass="12316">GEALCSLGCSLRLTCAASGFTVSSYGMDWIHQAPGKGLEWVAVIWNDGSQKICDTTISRDNAQNTLYLQMNSLKAEDMVLYYCATDTVWAGFCFMLQFPSGNLRILNSALTSG</sequence>
<dbReference type="PROSITE" id="PS50835">
    <property type="entry name" value="IG_LIKE"/>
    <property type="match status" value="1"/>
</dbReference>
<dbReference type="InterPro" id="IPR050199">
    <property type="entry name" value="IgHV"/>
</dbReference>
<dbReference type="GO" id="GO:0005576">
    <property type="term" value="C:extracellular region"/>
    <property type="evidence" value="ECO:0007669"/>
    <property type="project" value="UniProtKB-ARBA"/>
</dbReference>
<dbReference type="Ensembl" id="ENSMLUT00000026623.1">
    <property type="protein sequence ID" value="ENSMLUP00000017668.1"/>
    <property type="gene ID" value="ENSMLUG00000029638.1"/>
</dbReference>
<evidence type="ECO:0000256" key="3">
    <source>
        <dbReference type="ARBA" id="ARBA00043265"/>
    </source>
</evidence>
<evidence type="ECO:0000313" key="6">
    <source>
        <dbReference type="Proteomes" id="UP000001074"/>
    </source>
</evidence>
<feature type="domain" description="Ig-like" evidence="4">
    <location>
        <begin position="1"/>
        <end position="83"/>
    </location>
</feature>
<dbReference type="InterPro" id="IPR013106">
    <property type="entry name" value="Ig_V-set"/>
</dbReference>
<dbReference type="GO" id="GO:0019814">
    <property type="term" value="C:immunoglobulin complex"/>
    <property type="evidence" value="ECO:0007669"/>
    <property type="project" value="UniProtKB-KW"/>
</dbReference>
<evidence type="ECO:0000259" key="4">
    <source>
        <dbReference type="PROSITE" id="PS50835"/>
    </source>
</evidence>
<dbReference type="Pfam" id="PF07686">
    <property type="entry name" value="V-set"/>
    <property type="match status" value="1"/>
</dbReference>
<dbReference type="EMBL" id="AAPE02043544">
    <property type="status" value="NOT_ANNOTATED_CDS"/>
    <property type="molecule type" value="Genomic_DNA"/>
</dbReference>
<dbReference type="InterPro" id="IPR013783">
    <property type="entry name" value="Ig-like_fold"/>
</dbReference>
<keyword evidence="6" id="KW-1185">Reference proteome</keyword>
<dbReference type="AlphaFoldDB" id="G1Q1T5"/>
<evidence type="ECO:0000313" key="5">
    <source>
        <dbReference type="Ensembl" id="ENSMLUP00000017668.1"/>
    </source>
</evidence>
<reference evidence="5 6" key="1">
    <citation type="journal article" date="2011" name="Nature">
        <title>A high-resolution map of human evolutionary constraint using 29 mammals.</title>
        <authorList>
            <person name="Lindblad-Toh K."/>
            <person name="Garber M."/>
            <person name="Zuk O."/>
            <person name="Lin M.F."/>
            <person name="Parker B.J."/>
            <person name="Washietl S."/>
            <person name="Kheradpour P."/>
            <person name="Ernst J."/>
            <person name="Jordan G."/>
            <person name="Mauceli E."/>
            <person name="Ward L.D."/>
            <person name="Lowe C.B."/>
            <person name="Holloway A.K."/>
            <person name="Clamp M."/>
            <person name="Gnerre S."/>
            <person name="Alfoldi J."/>
            <person name="Beal K."/>
            <person name="Chang J."/>
            <person name="Clawson H."/>
            <person name="Cuff J."/>
            <person name="Di Palma F."/>
            <person name="Fitzgerald S."/>
            <person name="Flicek P."/>
            <person name="Guttman M."/>
            <person name="Hubisz M.J."/>
            <person name="Jaffe D.B."/>
            <person name="Jungreis I."/>
            <person name="Kent W.J."/>
            <person name="Kostka D."/>
            <person name="Lara M."/>
            <person name="Martins A.L."/>
            <person name="Massingham T."/>
            <person name="Moltke I."/>
            <person name="Raney B.J."/>
            <person name="Rasmussen M.D."/>
            <person name="Robinson J."/>
            <person name="Stark A."/>
            <person name="Vilella A.J."/>
            <person name="Wen J."/>
            <person name="Xie X."/>
            <person name="Zody M.C."/>
            <person name="Baldwin J."/>
            <person name="Bloom T."/>
            <person name="Chin C.W."/>
            <person name="Heiman D."/>
            <person name="Nicol R."/>
            <person name="Nusbaum C."/>
            <person name="Young S."/>
            <person name="Wilkinson J."/>
            <person name="Worley K.C."/>
            <person name="Kovar C.L."/>
            <person name="Muzny D.M."/>
            <person name="Gibbs R.A."/>
            <person name="Cree A."/>
            <person name="Dihn H.H."/>
            <person name="Fowler G."/>
            <person name="Jhangiani S."/>
            <person name="Joshi V."/>
            <person name="Lee S."/>
            <person name="Lewis L.R."/>
            <person name="Nazareth L.V."/>
            <person name="Okwuonu G."/>
            <person name="Santibanez J."/>
            <person name="Warren W.C."/>
            <person name="Mardis E.R."/>
            <person name="Weinstock G.M."/>
            <person name="Wilson R.K."/>
            <person name="Delehaunty K."/>
            <person name="Dooling D."/>
            <person name="Fronik C."/>
            <person name="Fulton L."/>
            <person name="Fulton B."/>
            <person name="Graves T."/>
            <person name="Minx P."/>
            <person name="Sodergren E."/>
            <person name="Birney E."/>
            <person name="Margulies E.H."/>
            <person name="Herrero J."/>
            <person name="Green E.D."/>
            <person name="Haussler D."/>
            <person name="Siepel A."/>
            <person name="Goldman N."/>
            <person name="Pollard K.S."/>
            <person name="Pedersen J.S."/>
            <person name="Lander E.S."/>
            <person name="Kellis M."/>
        </authorList>
    </citation>
    <scope>NUCLEOTIDE SEQUENCE [LARGE SCALE GENOMIC DNA]</scope>
</reference>
<reference evidence="5" key="2">
    <citation type="submission" date="2025-08" db="UniProtKB">
        <authorList>
            <consortium name="Ensembl"/>
        </authorList>
    </citation>
    <scope>IDENTIFICATION</scope>
</reference>
<dbReference type="HOGENOM" id="CLU_077975_5_1_1"/>
<name>G1Q1T5_MYOLU</name>
<dbReference type="GO" id="GO:0002250">
    <property type="term" value="P:adaptive immune response"/>
    <property type="evidence" value="ECO:0007669"/>
    <property type="project" value="UniProtKB-KW"/>
</dbReference>
<accession>G1Q1T5</accession>
<reference evidence="5" key="3">
    <citation type="submission" date="2025-09" db="UniProtKB">
        <authorList>
            <consortium name="Ensembl"/>
        </authorList>
    </citation>
    <scope>IDENTIFICATION</scope>
</reference>
<dbReference type="Proteomes" id="UP000001074">
    <property type="component" value="Unassembled WGS sequence"/>
</dbReference>